<feature type="compositionally biased region" description="Low complexity" evidence="1">
    <location>
        <begin position="1"/>
        <end position="36"/>
    </location>
</feature>
<gene>
    <name evidence="3" type="primary">LOC127750309</name>
</gene>
<dbReference type="AlphaFoldDB" id="A0A9C6X1T2"/>
<dbReference type="GeneID" id="127750309"/>
<name>A0A9C6X1T2_FRAOC</name>
<dbReference type="RefSeq" id="XP_052127565.1">
    <property type="nucleotide sequence ID" value="XM_052271605.1"/>
</dbReference>
<sequence length="258" mass="27223">MRRAGSGRAPGPRASAARVKVALSSRRSASSARPTGAGAGRHGDLLMGLAHQVVRECACKGIEVAPQLALEALCLLQVNPENTRQGSVNVVGEALPPQERPLLAACIRFLQDRSAPGLAATRMRIAFRRKYKTPEDIAAEHARGTEARVAPLLAEVLEDAHDELPAAASPPAAAPPSPVTAKLAKVSKKALSARDERADKERLYASVVAAAVLRSGLGSPADPAVIKEANGTVQQRHVWLTPGSASLNFFFDPARFEM</sequence>
<reference evidence="3" key="1">
    <citation type="submission" date="2025-08" db="UniProtKB">
        <authorList>
            <consortium name="RefSeq"/>
        </authorList>
    </citation>
    <scope>IDENTIFICATION</scope>
    <source>
        <tissue evidence="3">Whole organism</tissue>
    </source>
</reference>
<accession>A0A9C6X1T2</accession>
<feature type="region of interest" description="Disordered" evidence="1">
    <location>
        <begin position="1"/>
        <end position="41"/>
    </location>
</feature>
<organism evidence="2 3">
    <name type="scientific">Frankliniella occidentalis</name>
    <name type="common">Western flower thrips</name>
    <name type="synonym">Euthrips occidentalis</name>
    <dbReference type="NCBI Taxonomy" id="133901"/>
    <lineage>
        <taxon>Eukaryota</taxon>
        <taxon>Metazoa</taxon>
        <taxon>Ecdysozoa</taxon>
        <taxon>Arthropoda</taxon>
        <taxon>Hexapoda</taxon>
        <taxon>Insecta</taxon>
        <taxon>Pterygota</taxon>
        <taxon>Neoptera</taxon>
        <taxon>Paraneoptera</taxon>
        <taxon>Thysanoptera</taxon>
        <taxon>Terebrantia</taxon>
        <taxon>Thripoidea</taxon>
        <taxon>Thripidae</taxon>
        <taxon>Frankliniella</taxon>
    </lineage>
</organism>
<dbReference type="KEGG" id="foc:127750309"/>
<evidence type="ECO:0000313" key="3">
    <source>
        <dbReference type="RefSeq" id="XP_052127565.1"/>
    </source>
</evidence>
<dbReference type="OrthoDB" id="10251073at2759"/>
<evidence type="ECO:0000256" key="1">
    <source>
        <dbReference type="SAM" id="MobiDB-lite"/>
    </source>
</evidence>
<keyword evidence="2" id="KW-1185">Reference proteome</keyword>
<proteinExistence type="predicted"/>
<dbReference type="Proteomes" id="UP000504606">
    <property type="component" value="Unplaced"/>
</dbReference>
<evidence type="ECO:0000313" key="2">
    <source>
        <dbReference type="Proteomes" id="UP000504606"/>
    </source>
</evidence>
<protein>
    <submittedName>
        <fullName evidence="3">Cilia- and flagella-associated protein 206-like</fullName>
    </submittedName>
</protein>